<keyword evidence="2" id="KW-1185">Reference proteome</keyword>
<evidence type="ECO:0000313" key="1">
    <source>
        <dbReference type="EMBL" id="MCI39871.1"/>
    </source>
</evidence>
<sequence length="19" mass="2005">SYESLADKLQLSASGSYVS</sequence>
<dbReference type="Proteomes" id="UP000265520">
    <property type="component" value="Unassembled WGS sequence"/>
</dbReference>
<evidence type="ECO:0000313" key="2">
    <source>
        <dbReference type="Proteomes" id="UP000265520"/>
    </source>
</evidence>
<name>A0A392RTA0_9FABA</name>
<dbReference type="AlphaFoldDB" id="A0A392RTA0"/>
<protein>
    <submittedName>
        <fullName evidence="1">Uncharacterized protein</fullName>
    </submittedName>
</protein>
<reference evidence="1 2" key="1">
    <citation type="journal article" date="2018" name="Front. Plant Sci.">
        <title>Red Clover (Trifolium pratense) and Zigzag Clover (T. medium) - A Picture of Genomic Similarities and Differences.</title>
        <authorList>
            <person name="Dluhosova J."/>
            <person name="Istvanek J."/>
            <person name="Nedelnik J."/>
            <person name="Repkova J."/>
        </authorList>
    </citation>
    <scope>NUCLEOTIDE SEQUENCE [LARGE SCALE GENOMIC DNA]</scope>
    <source>
        <strain evidence="2">cv. 10/8</strain>
        <tissue evidence="1">Leaf</tissue>
    </source>
</reference>
<accession>A0A392RTA0</accession>
<organism evidence="1 2">
    <name type="scientific">Trifolium medium</name>
    <dbReference type="NCBI Taxonomy" id="97028"/>
    <lineage>
        <taxon>Eukaryota</taxon>
        <taxon>Viridiplantae</taxon>
        <taxon>Streptophyta</taxon>
        <taxon>Embryophyta</taxon>
        <taxon>Tracheophyta</taxon>
        <taxon>Spermatophyta</taxon>
        <taxon>Magnoliopsida</taxon>
        <taxon>eudicotyledons</taxon>
        <taxon>Gunneridae</taxon>
        <taxon>Pentapetalae</taxon>
        <taxon>rosids</taxon>
        <taxon>fabids</taxon>
        <taxon>Fabales</taxon>
        <taxon>Fabaceae</taxon>
        <taxon>Papilionoideae</taxon>
        <taxon>50 kb inversion clade</taxon>
        <taxon>NPAAA clade</taxon>
        <taxon>Hologalegina</taxon>
        <taxon>IRL clade</taxon>
        <taxon>Trifolieae</taxon>
        <taxon>Trifolium</taxon>
    </lineage>
</organism>
<dbReference type="EMBL" id="LXQA010272839">
    <property type="protein sequence ID" value="MCI39871.1"/>
    <property type="molecule type" value="Genomic_DNA"/>
</dbReference>
<comment type="caution">
    <text evidence="1">The sequence shown here is derived from an EMBL/GenBank/DDBJ whole genome shotgun (WGS) entry which is preliminary data.</text>
</comment>
<proteinExistence type="predicted"/>
<feature type="non-terminal residue" evidence="1">
    <location>
        <position position="1"/>
    </location>
</feature>